<dbReference type="Proteomes" id="UP000195273">
    <property type="component" value="Chromosome"/>
</dbReference>
<protein>
    <submittedName>
        <fullName evidence="1">Uncharacterized protein</fullName>
    </submittedName>
</protein>
<sequence>MFNFAPAIPSRRDFEWCSYLRRFGTTGDAMERLLHDLGVMDHSGWADWQPSALTRTGAPTNVVFASGRRGLQITTEIDDPGKPAQDRLDKACRIMADLGYPLPQPALRDVLAAAQGAGPLIYGARLAITQHAQKREMRLLVELPAAAADLGALLTPAISTALSGIGRHDVRLTQLACDGSTGIRTLHGTIKRATLAHLPLLAEIAQVSPDLLARAIEGLADAAPGAPLPLGDLHFALATRHKAAQPPVLTLFLGAAELLGCDARIARRIKACGGARLHGYSALLDALAPLHLPGVTHHGRIGLTARQGAMPLLSVDVAAPWADPAE</sequence>
<evidence type="ECO:0000313" key="1">
    <source>
        <dbReference type="EMBL" id="ART99498.1"/>
    </source>
</evidence>
<evidence type="ECO:0000313" key="2">
    <source>
        <dbReference type="Proteomes" id="UP000195273"/>
    </source>
</evidence>
<dbReference type="KEGG" id="lvs:LOKVESSMR4R_00156"/>
<gene>
    <name evidence="1" type="ORF">LOKVESSMR4R_00156</name>
</gene>
<dbReference type="EMBL" id="CP021431">
    <property type="protein sequence ID" value="ART99498.1"/>
    <property type="molecule type" value="Genomic_DNA"/>
</dbReference>
<keyword evidence="2" id="KW-1185">Reference proteome</keyword>
<dbReference type="OrthoDB" id="7651501at2"/>
<accession>A0A1Y0E7V4</accession>
<organism evidence="1 2">
    <name type="scientific">Yoonia vestfoldensis</name>
    <dbReference type="NCBI Taxonomy" id="245188"/>
    <lineage>
        <taxon>Bacteria</taxon>
        <taxon>Pseudomonadati</taxon>
        <taxon>Pseudomonadota</taxon>
        <taxon>Alphaproteobacteria</taxon>
        <taxon>Rhodobacterales</taxon>
        <taxon>Paracoccaceae</taxon>
        <taxon>Yoonia</taxon>
    </lineage>
</organism>
<dbReference type="AlphaFoldDB" id="A0A1Y0E7V4"/>
<reference evidence="1 2" key="1">
    <citation type="submission" date="2017-05" db="EMBL/GenBank/DDBJ databases">
        <title>Genome Sequence of Loktanella vestfoldensis Strain SMR4r Isolated from a Culture of the Diatom Skeletonema marinoi.</title>
        <authorList>
            <person name="Topel M."/>
            <person name="Pinder M.I.M."/>
            <person name="Johansson O.N."/>
            <person name="Kourtchenko O."/>
            <person name="Godhe A."/>
            <person name="Clarke A.K."/>
        </authorList>
    </citation>
    <scope>NUCLEOTIDE SEQUENCE [LARGE SCALE GENOMIC DNA]</scope>
    <source>
        <strain evidence="1 2">SMR4r</strain>
    </source>
</reference>
<dbReference type="RefSeq" id="WP_087205829.1">
    <property type="nucleotide sequence ID" value="NZ_CP021431.1"/>
</dbReference>
<proteinExistence type="predicted"/>
<name>A0A1Y0E7V4_9RHOB</name>